<evidence type="ECO:0000256" key="6">
    <source>
        <dbReference type="PIRSR" id="PIRSR002419-1"/>
    </source>
</evidence>
<evidence type="ECO:0000256" key="3">
    <source>
        <dbReference type="ARBA" id="ARBA00022692"/>
    </source>
</evidence>
<dbReference type="InterPro" id="IPR008952">
    <property type="entry name" value="Tetraspanin_EC2_sf"/>
</dbReference>
<dbReference type="FunCoup" id="B4MPX0">
    <property type="interactions" value="15"/>
</dbReference>
<dbReference type="OrthoDB" id="71600at2759"/>
<dbReference type="HOGENOM" id="CLU_055524_6_4_1"/>
<proteinExistence type="inferred from homology"/>
<dbReference type="InParanoid" id="B4MPX0"/>
<dbReference type="Proteomes" id="UP000007798">
    <property type="component" value="Unassembled WGS sequence"/>
</dbReference>
<keyword evidence="3 7" id="KW-0812">Transmembrane</keyword>
<gene>
    <name evidence="8" type="primary">Dwil\GK21787</name>
    <name evidence="8" type="ORF">Dwil_GK21787</name>
</gene>
<feature type="transmembrane region" description="Helical" evidence="7">
    <location>
        <begin position="12"/>
        <end position="32"/>
    </location>
</feature>
<accession>B4MPX0</accession>
<dbReference type="PANTHER" id="PTHR19282:SF521">
    <property type="entry name" value="IP01817P-RELATED"/>
    <property type="match status" value="1"/>
</dbReference>
<dbReference type="InterPro" id="IPR018499">
    <property type="entry name" value="Tetraspanin/Peripherin"/>
</dbReference>
<name>B4MPX0_DROWI</name>
<dbReference type="Gene3D" id="1.10.1450.10">
    <property type="entry name" value="Tetraspanin"/>
    <property type="match status" value="1"/>
</dbReference>
<keyword evidence="5 7" id="KW-0472">Membrane</keyword>
<feature type="transmembrane region" description="Helical" evidence="7">
    <location>
        <begin position="183"/>
        <end position="206"/>
    </location>
</feature>
<dbReference type="CDD" id="cd03127">
    <property type="entry name" value="tetraspanin_LEL"/>
    <property type="match status" value="1"/>
</dbReference>
<keyword evidence="4 7" id="KW-1133">Transmembrane helix</keyword>
<dbReference type="PRINTS" id="PR00259">
    <property type="entry name" value="TMFOUR"/>
</dbReference>
<evidence type="ECO:0000256" key="7">
    <source>
        <dbReference type="RuleBase" id="RU361218"/>
    </source>
</evidence>
<organism evidence="9">
    <name type="scientific">Drosophila willistoni</name>
    <name type="common">Fruit fly</name>
    <dbReference type="NCBI Taxonomy" id="7260"/>
    <lineage>
        <taxon>Eukaryota</taxon>
        <taxon>Metazoa</taxon>
        <taxon>Ecdysozoa</taxon>
        <taxon>Arthropoda</taxon>
        <taxon>Hexapoda</taxon>
        <taxon>Insecta</taxon>
        <taxon>Pterygota</taxon>
        <taxon>Neoptera</taxon>
        <taxon>Endopterygota</taxon>
        <taxon>Diptera</taxon>
        <taxon>Brachycera</taxon>
        <taxon>Muscomorpha</taxon>
        <taxon>Ephydroidea</taxon>
        <taxon>Drosophilidae</taxon>
        <taxon>Drosophila</taxon>
        <taxon>Sophophora</taxon>
    </lineage>
</organism>
<evidence type="ECO:0000256" key="1">
    <source>
        <dbReference type="ARBA" id="ARBA00004141"/>
    </source>
</evidence>
<dbReference type="AlphaFoldDB" id="B4MPX0"/>
<dbReference type="eggNOG" id="KOG3882">
    <property type="taxonomic scope" value="Eukaryota"/>
</dbReference>
<evidence type="ECO:0000256" key="2">
    <source>
        <dbReference type="ARBA" id="ARBA00006840"/>
    </source>
</evidence>
<keyword evidence="6" id="KW-1015">Disulfide bond</keyword>
<dbReference type="InterPro" id="IPR000301">
    <property type="entry name" value="Tetraspanin_animals"/>
</dbReference>
<feature type="transmembrane region" description="Helical" evidence="7">
    <location>
        <begin position="74"/>
        <end position="96"/>
    </location>
</feature>
<dbReference type="GO" id="GO:0005886">
    <property type="term" value="C:plasma membrane"/>
    <property type="evidence" value="ECO:0007669"/>
    <property type="project" value="TreeGrafter"/>
</dbReference>
<dbReference type="SUPFAM" id="SSF48652">
    <property type="entry name" value="Tetraspanin"/>
    <property type="match status" value="1"/>
</dbReference>
<sequence>MGCTTAIIKYLVFLFNSLCALLGIAVIVVNSLALKDAADETRPILIFFIVLGSVIFLISFFGCCGAIKESVCLSWTYAISLLVLLILTCILVFVYAKRIDGEQVAKNVLDDAWNKQKNGTDGMSFYQTNFHCCGVNGTNDYTNAHLTVPTSCYTNSTTTTPYTVGCLTKLEDFYEQALKLVKAFGWILVAIEAGTFMSGSILAISFNNEQRRSRY</sequence>
<dbReference type="OMA" id="FVFRMHF"/>
<comment type="subcellular location">
    <subcellularLocation>
        <location evidence="1 7">Membrane</location>
        <topology evidence="1 7">Multi-pass membrane protein</topology>
    </subcellularLocation>
</comment>
<keyword evidence="9" id="KW-1185">Reference proteome</keyword>
<dbReference type="PANTHER" id="PTHR19282">
    <property type="entry name" value="TETRASPANIN"/>
    <property type="match status" value="1"/>
</dbReference>
<protein>
    <recommendedName>
        <fullName evidence="7">Tetraspanin</fullName>
    </recommendedName>
</protein>
<feature type="disulfide bond" evidence="6">
    <location>
        <begin position="132"/>
        <end position="166"/>
    </location>
</feature>
<reference evidence="8 9" key="1">
    <citation type="journal article" date="2007" name="Nature">
        <title>Evolution of genes and genomes on the Drosophila phylogeny.</title>
        <authorList>
            <consortium name="Drosophila 12 Genomes Consortium"/>
            <person name="Clark A.G."/>
            <person name="Eisen M.B."/>
            <person name="Smith D.R."/>
            <person name="Bergman C.M."/>
            <person name="Oliver B."/>
            <person name="Markow T.A."/>
            <person name="Kaufman T.C."/>
            <person name="Kellis M."/>
            <person name="Gelbart W."/>
            <person name="Iyer V.N."/>
            <person name="Pollard D.A."/>
            <person name="Sackton T.B."/>
            <person name="Larracuente A.M."/>
            <person name="Singh N.D."/>
            <person name="Abad J.P."/>
            <person name="Abt D.N."/>
            <person name="Adryan B."/>
            <person name="Aguade M."/>
            <person name="Akashi H."/>
            <person name="Anderson W.W."/>
            <person name="Aquadro C.F."/>
            <person name="Ardell D.H."/>
            <person name="Arguello R."/>
            <person name="Artieri C.G."/>
            <person name="Barbash D.A."/>
            <person name="Barker D."/>
            <person name="Barsanti P."/>
            <person name="Batterham P."/>
            <person name="Batzoglou S."/>
            <person name="Begun D."/>
            <person name="Bhutkar A."/>
            <person name="Blanco E."/>
            <person name="Bosak S.A."/>
            <person name="Bradley R.K."/>
            <person name="Brand A.D."/>
            <person name="Brent M.R."/>
            <person name="Brooks A.N."/>
            <person name="Brown R.H."/>
            <person name="Butlin R.K."/>
            <person name="Caggese C."/>
            <person name="Calvi B.R."/>
            <person name="Bernardo de Carvalho A."/>
            <person name="Caspi A."/>
            <person name="Castrezana S."/>
            <person name="Celniker S.E."/>
            <person name="Chang J.L."/>
            <person name="Chapple C."/>
            <person name="Chatterji S."/>
            <person name="Chinwalla A."/>
            <person name="Civetta A."/>
            <person name="Clifton S.W."/>
            <person name="Comeron J.M."/>
            <person name="Costello J.C."/>
            <person name="Coyne J.A."/>
            <person name="Daub J."/>
            <person name="David R.G."/>
            <person name="Delcher A.L."/>
            <person name="Delehaunty K."/>
            <person name="Do C.B."/>
            <person name="Ebling H."/>
            <person name="Edwards K."/>
            <person name="Eickbush T."/>
            <person name="Evans J.D."/>
            <person name="Filipski A."/>
            <person name="Findeiss S."/>
            <person name="Freyhult E."/>
            <person name="Fulton L."/>
            <person name="Fulton R."/>
            <person name="Garcia A.C."/>
            <person name="Gardiner A."/>
            <person name="Garfield D.A."/>
            <person name="Garvin B.E."/>
            <person name="Gibson G."/>
            <person name="Gilbert D."/>
            <person name="Gnerre S."/>
            <person name="Godfrey J."/>
            <person name="Good R."/>
            <person name="Gotea V."/>
            <person name="Gravely B."/>
            <person name="Greenberg A.J."/>
            <person name="Griffiths-Jones S."/>
            <person name="Gross S."/>
            <person name="Guigo R."/>
            <person name="Gustafson E.A."/>
            <person name="Haerty W."/>
            <person name="Hahn M.W."/>
            <person name="Halligan D.L."/>
            <person name="Halpern A.L."/>
            <person name="Halter G.M."/>
            <person name="Han M.V."/>
            <person name="Heger A."/>
            <person name="Hillier L."/>
            <person name="Hinrichs A.S."/>
            <person name="Holmes I."/>
            <person name="Hoskins R.A."/>
            <person name="Hubisz M.J."/>
            <person name="Hultmark D."/>
            <person name="Huntley M.A."/>
            <person name="Jaffe D.B."/>
            <person name="Jagadeeshan S."/>
            <person name="Jeck W.R."/>
            <person name="Johnson J."/>
            <person name="Jones C.D."/>
            <person name="Jordan W.C."/>
            <person name="Karpen G.H."/>
            <person name="Kataoka E."/>
            <person name="Keightley P.D."/>
            <person name="Kheradpour P."/>
            <person name="Kirkness E.F."/>
            <person name="Koerich L.B."/>
            <person name="Kristiansen K."/>
            <person name="Kudrna D."/>
            <person name="Kulathinal R.J."/>
            <person name="Kumar S."/>
            <person name="Kwok R."/>
            <person name="Lander E."/>
            <person name="Langley C.H."/>
            <person name="Lapoint R."/>
            <person name="Lazzaro B.P."/>
            <person name="Lee S.J."/>
            <person name="Levesque L."/>
            <person name="Li R."/>
            <person name="Lin C.F."/>
            <person name="Lin M.F."/>
            <person name="Lindblad-Toh K."/>
            <person name="Llopart A."/>
            <person name="Long M."/>
            <person name="Low L."/>
            <person name="Lozovsky E."/>
            <person name="Lu J."/>
            <person name="Luo M."/>
            <person name="Machado C.A."/>
            <person name="Makalowski W."/>
            <person name="Marzo M."/>
            <person name="Matsuda M."/>
            <person name="Matzkin L."/>
            <person name="McAllister B."/>
            <person name="McBride C.S."/>
            <person name="McKernan B."/>
            <person name="McKernan K."/>
            <person name="Mendez-Lago M."/>
            <person name="Minx P."/>
            <person name="Mollenhauer M.U."/>
            <person name="Montooth K."/>
            <person name="Mount S.M."/>
            <person name="Mu X."/>
            <person name="Myers E."/>
            <person name="Negre B."/>
            <person name="Newfeld S."/>
            <person name="Nielsen R."/>
            <person name="Noor M.A."/>
            <person name="O'Grady P."/>
            <person name="Pachter L."/>
            <person name="Papaceit M."/>
            <person name="Parisi M.J."/>
            <person name="Parisi M."/>
            <person name="Parts L."/>
            <person name="Pedersen J.S."/>
            <person name="Pesole G."/>
            <person name="Phillippy A.M."/>
            <person name="Ponting C.P."/>
            <person name="Pop M."/>
            <person name="Porcelli D."/>
            <person name="Powell J.R."/>
            <person name="Prohaska S."/>
            <person name="Pruitt K."/>
            <person name="Puig M."/>
            <person name="Quesneville H."/>
            <person name="Ram K.R."/>
            <person name="Rand D."/>
            <person name="Rasmussen M.D."/>
            <person name="Reed L.K."/>
            <person name="Reenan R."/>
            <person name="Reily A."/>
            <person name="Remington K.A."/>
            <person name="Rieger T.T."/>
            <person name="Ritchie M.G."/>
            <person name="Robin C."/>
            <person name="Rogers Y.H."/>
            <person name="Rohde C."/>
            <person name="Rozas J."/>
            <person name="Rubenfield M.J."/>
            <person name="Ruiz A."/>
            <person name="Russo S."/>
            <person name="Salzberg S.L."/>
            <person name="Sanchez-Gracia A."/>
            <person name="Saranga D.J."/>
            <person name="Sato H."/>
            <person name="Schaeffer S.W."/>
            <person name="Schatz M.C."/>
            <person name="Schlenke T."/>
            <person name="Schwartz R."/>
            <person name="Segarra C."/>
            <person name="Singh R.S."/>
            <person name="Sirot L."/>
            <person name="Sirota M."/>
            <person name="Sisneros N.B."/>
            <person name="Smith C.D."/>
            <person name="Smith T.F."/>
            <person name="Spieth J."/>
            <person name="Stage D.E."/>
            <person name="Stark A."/>
            <person name="Stephan W."/>
            <person name="Strausberg R.L."/>
            <person name="Strempel S."/>
            <person name="Sturgill D."/>
            <person name="Sutton G."/>
            <person name="Sutton G.G."/>
            <person name="Tao W."/>
            <person name="Teichmann S."/>
            <person name="Tobari Y.N."/>
            <person name="Tomimura Y."/>
            <person name="Tsolas J.M."/>
            <person name="Valente V.L."/>
            <person name="Venter E."/>
            <person name="Venter J.C."/>
            <person name="Vicario S."/>
            <person name="Vieira F.G."/>
            <person name="Vilella A.J."/>
            <person name="Villasante A."/>
            <person name="Walenz B."/>
            <person name="Wang J."/>
            <person name="Wasserman M."/>
            <person name="Watts T."/>
            <person name="Wilson D."/>
            <person name="Wilson R.K."/>
            <person name="Wing R.A."/>
            <person name="Wolfner M.F."/>
            <person name="Wong A."/>
            <person name="Wong G.K."/>
            <person name="Wu C.I."/>
            <person name="Wu G."/>
            <person name="Yamamoto D."/>
            <person name="Yang H.P."/>
            <person name="Yang S.P."/>
            <person name="Yorke J.A."/>
            <person name="Yoshida K."/>
            <person name="Zdobnov E."/>
            <person name="Zhang P."/>
            <person name="Zhang Y."/>
            <person name="Zimin A.V."/>
            <person name="Baldwin J."/>
            <person name="Abdouelleil A."/>
            <person name="Abdulkadir J."/>
            <person name="Abebe A."/>
            <person name="Abera B."/>
            <person name="Abreu J."/>
            <person name="Acer S.C."/>
            <person name="Aftuck L."/>
            <person name="Alexander A."/>
            <person name="An P."/>
            <person name="Anderson E."/>
            <person name="Anderson S."/>
            <person name="Arachi H."/>
            <person name="Azer M."/>
            <person name="Bachantsang P."/>
            <person name="Barry A."/>
            <person name="Bayul T."/>
            <person name="Berlin A."/>
            <person name="Bessette D."/>
            <person name="Bloom T."/>
            <person name="Blye J."/>
            <person name="Boguslavskiy L."/>
            <person name="Bonnet C."/>
            <person name="Boukhgalter B."/>
            <person name="Bourzgui I."/>
            <person name="Brown A."/>
            <person name="Cahill P."/>
            <person name="Channer S."/>
            <person name="Cheshatsang Y."/>
            <person name="Chuda L."/>
            <person name="Citroen M."/>
            <person name="Collymore A."/>
            <person name="Cooke P."/>
            <person name="Costello M."/>
            <person name="D'Aco K."/>
            <person name="Daza R."/>
            <person name="De Haan G."/>
            <person name="DeGray S."/>
            <person name="DeMaso C."/>
            <person name="Dhargay N."/>
            <person name="Dooley K."/>
            <person name="Dooley E."/>
            <person name="Doricent M."/>
            <person name="Dorje P."/>
            <person name="Dorjee K."/>
            <person name="Dupes A."/>
            <person name="Elong R."/>
            <person name="Falk J."/>
            <person name="Farina A."/>
            <person name="Faro S."/>
            <person name="Ferguson D."/>
            <person name="Fisher S."/>
            <person name="Foley C.D."/>
            <person name="Franke A."/>
            <person name="Friedrich D."/>
            <person name="Gadbois L."/>
            <person name="Gearin G."/>
            <person name="Gearin C.R."/>
            <person name="Giannoukos G."/>
            <person name="Goode T."/>
            <person name="Graham J."/>
            <person name="Grandbois E."/>
            <person name="Grewal S."/>
            <person name="Gyaltsen K."/>
            <person name="Hafez N."/>
            <person name="Hagos B."/>
            <person name="Hall J."/>
            <person name="Henson C."/>
            <person name="Hollinger A."/>
            <person name="Honan T."/>
            <person name="Huard M.D."/>
            <person name="Hughes L."/>
            <person name="Hurhula B."/>
            <person name="Husby M.E."/>
            <person name="Kamat A."/>
            <person name="Kanga B."/>
            <person name="Kashin S."/>
            <person name="Khazanovich D."/>
            <person name="Kisner P."/>
            <person name="Lance K."/>
            <person name="Lara M."/>
            <person name="Lee W."/>
            <person name="Lennon N."/>
            <person name="Letendre F."/>
            <person name="LeVine R."/>
            <person name="Lipovsky A."/>
            <person name="Liu X."/>
            <person name="Liu J."/>
            <person name="Liu S."/>
            <person name="Lokyitsang T."/>
            <person name="Lokyitsang Y."/>
            <person name="Lubonja R."/>
            <person name="Lui A."/>
            <person name="MacDonald P."/>
            <person name="Magnisalis V."/>
            <person name="Maru K."/>
            <person name="Matthews C."/>
            <person name="McCusker W."/>
            <person name="McDonough S."/>
            <person name="Mehta T."/>
            <person name="Meldrim J."/>
            <person name="Meneus L."/>
            <person name="Mihai O."/>
            <person name="Mihalev A."/>
            <person name="Mihova T."/>
            <person name="Mittelman R."/>
            <person name="Mlenga V."/>
            <person name="Montmayeur A."/>
            <person name="Mulrain L."/>
            <person name="Navidi A."/>
            <person name="Naylor J."/>
            <person name="Negash T."/>
            <person name="Nguyen T."/>
            <person name="Nguyen N."/>
            <person name="Nicol R."/>
            <person name="Norbu C."/>
            <person name="Norbu N."/>
            <person name="Novod N."/>
            <person name="O'Neill B."/>
            <person name="Osman S."/>
            <person name="Markiewicz E."/>
            <person name="Oyono O.L."/>
            <person name="Patti C."/>
            <person name="Phunkhang P."/>
            <person name="Pierre F."/>
            <person name="Priest M."/>
            <person name="Raghuraman S."/>
            <person name="Rege F."/>
            <person name="Reyes R."/>
            <person name="Rise C."/>
            <person name="Rogov P."/>
            <person name="Ross K."/>
            <person name="Ryan E."/>
            <person name="Settipalli S."/>
            <person name="Shea T."/>
            <person name="Sherpa N."/>
            <person name="Shi L."/>
            <person name="Shih D."/>
            <person name="Sparrow T."/>
            <person name="Spaulding J."/>
            <person name="Stalker J."/>
            <person name="Stange-Thomann N."/>
            <person name="Stavropoulos S."/>
            <person name="Stone C."/>
            <person name="Strader C."/>
            <person name="Tesfaye S."/>
            <person name="Thomson T."/>
            <person name="Thoulutsang Y."/>
            <person name="Thoulutsang D."/>
            <person name="Topham K."/>
            <person name="Topping I."/>
            <person name="Tsamla T."/>
            <person name="Vassiliev H."/>
            <person name="Vo A."/>
            <person name="Wangchuk T."/>
            <person name="Wangdi T."/>
            <person name="Weiand M."/>
            <person name="Wilkinson J."/>
            <person name="Wilson A."/>
            <person name="Yadav S."/>
            <person name="Young G."/>
            <person name="Yu Q."/>
            <person name="Zembek L."/>
            <person name="Zhong D."/>
            <person name="Zimmer A."/>
            <person name="Zwirko Z."/>
            <person name="Jaffe D.B."/>
            <person name="Alvarez P."/>
            <person name="Brockman W."/>
            <person name="Butler J."/>
            <person name="Chin C."/>
            <person name="Gnerre S."/>
            <person name="Grabherr M."/>
            <person name="Kleber M."/>
            <person name="Mauceli E."/>
            <person name="MacCallum I."/>
        </authorList>
    </citation>
    <scope>NUCLEOTIDE SEQUENCE [LARGE SCALE GENOMIC DNA]</scope>
    <source>
        <strain evidence="9">Tucson 14030-0811.24</strain>
    </source>
</reference>
<evidence type="ECO:0000256" key="5">
    <source>
        <dbReference type="ARBA" id="ARBA00023136"/>
    </source>
</evidence>
<comment type="similarity">
    <text evidence="2 7">Belongs to the tetraspanin (TM4SF) family.</text>
</comment>
<dbReference type="PIRSF" id="PIRSF002419">
    <property type="entry name" value="Tetraspanin"/>
    <property type="match status" value="1"/>
</dbReference>
<evidence type="ECO:0000313" key="8">
    <source>
        <dbReference type="EMBL" id="EDW74159.1"/>
    </source>
</evidence>
<dbReference type="PhylomeDB" id="B4MPX0"/>
<dbReference type="Pfam" id="PF00335">
    <property type="entry name" value="Tetraspanin"/>
    <property type="match status" value="1"/>
</dbReference>
<dbReference type="EMBL" id="CH963849">
    <property type="protein sequence ID" value="EDW74159.1"/>
    <property type="molecule type" value="Genomic_DNA"/>
</dbReference>
<evidence type="ECO:0000313" key="9">
    <source>
        <dbReference type="Proteomes" id="UP000007798"/>
    </source>
</evidence>
<feature type="disulfide bond" evidence="6">
    <location>
        <begin position="133"/>
        <end position="152"/>
    </location>
</feature>
<dbReference type="KEGG" id="dwi:6640120"/>
<feature type="transmembrane region" description="Helical" evidence="7">
    <location>
        <begin position="44"/>
        <end position="67"/>
    </location>
</feature>
<evidence type="ECO:0000256" key="4">
    <source>
        <dbReference type="ARBA" id="ARBA00022989"/>
    </source>
</evidence>